<organism evidence="8 9">
    <name type="scientific">Klebsiella indica</name>
    <dbReference type="NCBI Taxonomy" id="2582917"/>
    <lineage>
        <taxon>Bacteria</taxon>
        <taxon>Pseudomonadati</taxon>
        <taxon>Pseudomonadota</taxon>
        <taxon>Gammaproteobacteria</taxon>
        <taxon>Enterobacterales</taxon>
        <taxon>Enterobacteriaceae</taxon>
        <taxon>Klebsiella/Raoultella group</taxon>
        <taxon>Klebsiella</taxon>
    </lineage>
</organism>
<keyword evidence="9" id="KW-1185">Reference proteome</keyword>
<keyword evidence="2 6" id="KW-0732">Signal</keyword>
<dbReference type="InterPro" id="IPR006690">
    <property type="entry name" value="OMPA-like_CS"/>
</dbReference>
<comment type="caution">
    <text evidence="8">The sequence shown here is derived from an EMBL/GenBank/DDBJ whole genome shotgun (WGS) entry which is preliminary data.</text>
</comment>
<feature type="chain" id="PRO_5024449985" evidence="6">
    <location>
        <begin position="29"/>
        <end position="260"/>
    </location>
</feature>
<evidence type="ECO:0000313" key="9">
    <source>
        <dbReference type="Proteomes" id="UP000307430"/>
    </source>
</evidence>
<evidence type="ECO:0000256" key="3">
    <source>
        <dbReference type="ARBA" id="ARBA00023136"/>
    </source>
</evidence>
<dbReference type="InterPro" id="IPR036737">
    <property type="entry name" value="OmpA-like_sf"/>
</dbReference>
<feature type="signal peptide" evidence="6">
    <location>
        <begin position="1"/>
        <end position="28"/>
    </location>
</feature>
<evidence type="ECO:0000256" key="1">
    <source>
        <dbReference type="ARBA" id="ARBA00004442"/>
    </source>
</evidence>
<dbReference type="Pfam" id="PF00691">
    <property type="entry name" value="OmpA"/>
    <property type="match status" value="1"/>
</dbReference>
<dbReference type="InterPro" id="IPR050330">
    <property type="entry name" value="Bact_OuterMem_StrucFunc"/>
</dbReference>
<dbReference type="Gene3D" id="3.30.1330.60">
    <property type="entry name" value="OmpA-like domain"/>
    <property type="match status" value="1"/>
</dbReference>
<dbReference type="InterPro" id="IPR006664">
    <property type="entry name" value="OMP_bac"/>
</dbReference>
<dbReference type="PANTHER" id="PTHR30329:SF21">
    <property type="entry name" value="LIPOPROTEIN YIAD-RELATED"/>
    <property type="match status" value="1"/>
</dbReference>
<protein>
    <submittedName>
        <fullName evidence="8">Outer membrane protein assembly factor BamE</fullName>
    </submittedName>
</protein>
<dbReference type="Gene3D" id="3.30.1450.10">
    <property type="match status" value="1"/>
</dbReference>
<name>A0A5R9L0L7_9ENTR</name>
<dbReference type="InterPro" id="IPR007450">
    <property type="entry name" value="BamE_dom"/>
</dbReference>
<gene>
    <name evidence="8" type="primary">bamE</name>
    <name evidence="8" type="ORF">FE839_24235</name>
</gene>
<keyword evidence="3 5" id="KW-0472">Membrane</keyword>
<accession>A0A5R9L0L7</accession>
<evidence type="ECO:0000313" key="8">
    <source>
        <dbReference type="EMBL" id="TLV02074.1"/>
    </source>
</evidence>
<dbReference type="AlphaFoldDB" id="A0A5R9L0L7"/>
<dbReference type="Proteomes" id="UP000307430">
    <property type="component" value="Unassembled WGS sequence"/>
</dbReference>
<dbReference type="GO" id="GO:0009279">
    <property type="term" value="C:cell outer membrane"/>
    <property type="evidence" value="ECO:0007669"/>
    <property type="project" value="UniProtKB-SubCell"/>
</dbReference>
<comment type="subcellular location">
    <subcellularLocation>
        <location evidence="1">Cell outer membrane</location>
    </subcellularLocation>
</comment>
<evidence type="ECO:0000259" key="7">
    <source>
        <dbReference type="PROSITE" id="PS51123"/>
    </source>
</evidence>
<dbReference type="PROSITE" id="PS51257">
    <property type="entry name" value="PROKAR_LIPOPROTEIN"/>
    <property type="match status" value="1"/>
</dbReference>
<dbReference type="PROSITE" id="PS51123">
    <property type="entry name" value="OMPA_2"/>
    <property type="match status" value="1"/>
</dbReference>
<feature type="domain" description="OmpA-like" evidence="7">
    <location>
        <begin position="138"/>
        <end position="260"/>
    </location>
</feature>
<dbReference type="Pfam" id="PF04355">
    <property type="entry name" value="BamE"/>
    <property type="match status" value="1"/>
</dbReference>
<dbReference type="EMBL" id="VCHQ01000048">
    <property type="protein sequence ID" value="TLV02074.1"/>
    <property type="molecule type" value="Genomic_DNA"/>
</dbReference>
<evidence type="ECO:0000256" key="5">
    <source>
        <dbReference type="PROSITE-ProRule" id="PRU00473"/>
    </source>
</evidence>
<dbReference type="PRINTS" id="PR01021">
    <property type="entry name" value="OMPADOMAIN"/>
</dbReference>
<evidence type="ECO:0000256" key="2">
    <source>
        <dbReference type="ARBA" id="ARBA00022729"/>
    </source>
</evidence>
<proteinExistence type="predicted"/>
<dbReference type="SUPFAM" id="SSF103088">
    <property type="entry name" value="OmpA-like"/>
    <property type="match status" value="1"/>
</dbReference>
<dbReference type="RefSeq" id="WP_138363257.1">
    <property type="nucleotide sequence ID" value="NZ_JBDYMY010000033.1"/>
</dbReference>
<evidence type="ECO:0000256" key="4">
    <source>
        <dbReference type="ARBA" id="ARBA00023237"/>
    </source>
</evidence>
<dbReference type="InterPro" id="IPR037873">
    <property type="entry name" value="BamE-like"/>
</dbReference>
<sequence>MMMKQMKLGLLASVCVVLLLTGCTQSLSNPDAEGKTAQPVFPDKESAIRSEGSYPDVGALVKIKPGMTKAQVYELLGVPHFKEGVMRVKEWDYIFHFPTAGGSEVTCQYKVLYDSDLKVGDTYFLPENCLAQQAPAKPAVMQRELNAEALFAFASAQLSAQGEAQIRQLAMDIRQSGMDVRRITITGYTDRFGSTEDNLRLSQARAESVKRVLVANGLPESVITSLGMGKSMPRVQCAGRKSAATIACLAPNRRITINVQ</sequence>
<evidence type="ECO:0000256" key="6">
    <source>
        <dbReference type="SAM" id="SignalP"/>
    </source>
</evidence>
<dbReference type="InterPro" id="IPR006665">
    <property type="entry name" value="OmpA-like"/>
</dbReference>
<keyword evidence="4" id="KW-0998">Cell outer membrane</keyword>
<dbReference type="PANTHER" id="PTHR30329">
    <property type="entry name" value="STATOR ELEMENT OF FLAGELLAR MOTOR COMPLEX"/>
    <property type="match status" value="1"/>
</dbReference>
<dbReference type="CDD" id="cd07185">
    <property type="entry name" value="OmpA_C-like"/>
    <property type="match status" value="1"/>
</dbReference>
<dbReference type="PROSITE" id="PS01068">
    <property type="entry name" value="OMPA_1"/>
    <property type="match status" value="1"/>
</dbReference>
<reference evidence="8 9" key="1">
    <citation type="submission" date="2019-05" db="EMBL/GenBank/DDBJ databases">
        <title>Genome sequence of Klebsiella sp strain TOUT106.</title>
        <authorList>
            <person name="Rahi P."/>
            <person name="Chaudhari D."/>
        </authorList>
    </citation>
    <scope>NUCLEOTIDE SEQUENCE [LARGE SCALE GENOMIC DNA]</scope>
    <source>
        <strain evidence="8 9">TOUT106</strain>
    </source>
</reference>